<dbReference type="AlphaFoldDB" id="A0A818QRW7"/>
<sequence length="228" mass="25677">MRIYARRTYASNYIEIDCFSFYSNDENFVLVLNTKKGELAKLKRQVESYENEHTNGINGSEHSDDEGNPAAYNSGTDDERSNDAFANLRARSRSPVHTTATLKDVEHMNMSENKRTRSTMSDTDTSGDEDQFMEDEVHEIQIPIRQSSQSEVNIGPSQDSLLDLGDDRLDYKLSTISKHHQRRKYVTGANSISTHPYLSHAGAGIPPTLTTPSLPEESQTTDDLLEKI</sequence>
<feature type="region of interest" description="Disordered" evidence="1">
    <location>
        <begin position="50"/>
        <end position="129"/>
    </location>
</feature>
<organism evidence="2 3">
    <name type="scientific">Rotaria sordida</name>
    <dbReference type="NCBI Taxonomy" id="392033"/>
    <lineage>
        <taxon>Eukaryota</taxon>
        <taxon>Metazoa</taxon>
        <taxon>Spiralia</taxon>
        <taxon>Gnathifera</taxon>
        <taxon>Rotifera</taxon>
        <taxon>Eurotatoria</taxon>
        <taxon>Bdelloidea</taxon>
        <taxon>Philodinida</taxon>
        <taxon>Philodinidae</taxon>
        <taxon>Rotaria</taxon>
    </lineage>
</organism>
<reference evidence="2" key="1">
    <citation type="submission" date="2021-02" db="EMBL/GenBank/DDBJ databases">
        <authorList>
            <person name="Nowell W R."/>
        </authorList>
    </citation>
    <scope>NUCLEOTIDE SEQUENCE</scope>
</reference>
<name>A0A818QRW7_9BILA</name>
<feature type="compositionally biased region" description="Basic and acidic residues" evidence="1">
    <location>
        <begin position="103"/>
        <end position="115"/>
    </location>
</feature>
<evidence type="ECO:0000256" key="1">
    <source>
        <dbReference type="SAM" id="MobiDB-lite"/>
    </source>
</evidence>
<feature type="compositionally biased region" description="Low complexity" evidence="1">
    <location>
        <begin position="206"/>
        <end position="218"/>
    </location>
</feature>
<accession>A0A818QRW7</accession>
<protein>
    <submittedName>
        <fullName evidence="2">Uncharacterized protein</fullName>
    </submittedName>
</protein>
<dbReference type="EMBL" id="CAJOBD010000306">
    <property type="protein sequence ID" value="CAF3640970.1"/>
    <property type="molecule type" value="Genomic_DNA"/>
</dbReference>
<proteinExistence type="predicted"/>
<comment type="caution">
    <text evidence="2">The sequence shown here is derived from an EMBL/GenBank/DDBJ whole genome shotgun (WGS) entry which is preliminary data.</text>
</comment>
<feature type="region of interest" description="Disordered" evidence="1">
    <location>
        <begin position="190"/>
        <end position="228"/>
    </location>
</feature>
<dbReference type="Proteomes" id="UP000663836">
    <property type="component" value="Unassembled WGS sequence"/>
</dbReference>
<gene>
    <name evidence="2" type="ORF">JBS370_LOCUS5805</name>
</gene>
<evidence type="ECO:0000313" key="3">
    <source>
        <dbReference type="Proteomes" id="UP000663836"/>
    </source>
</evidence>
<evidence type="ECO:0000313" key="2">
    <source>
        <dbReference type="EMBL" id="CAF3640970.1"/>
    </source>
</evidence>